<reference evidence="1 2" key="1">
    <citation type="journal article" date="2021" name="BMC Biol.">
        <title>Horizontally acquired antibacterial genes associated with adaptive radiation of ladybird beetles.</title>
        <authorList>
            <person name="Li H.S."/>
            <person name="Tang X.F."/>
            <person name="Huang Y.H."/>
            <person name="Xu Z.Y."/>
            <person name="Chen M.L."/>
            <person name="Du X.Y."/>
            <person name="Qiu B.Y."/>
            <person name="Chen P.T."/>
            <person name="Zhang W."/>
            <person name="Slipinski A."/>
            <person name="Escalona H.E."/>
            <person name="Waterhouse R.M."/>
            <person name="Zwick A."/>
            <person name="Pang H."/>
        </authorList>
    </citation>
    <scope>NUCLEOTIDE SEQUENCE [LARGE SCALE GENOMIC DNA]</scope>
    <source>
        <strain evidence="1">SYSU2018</strain>
    </source>
</reference>
<organism evidence="1 2">
    <name type="scientific">Cryptolaemus montrouzieri</name>
    <dbReference type="NCBI Taxonomy" id="559131"/>
    <lineage>
        <taxon>Eukaryota</taxon>
        <taxon>Metazoa</taxon>
        <taxon>Ecdysozoa</taxon>
        <taxon>Arthropoda</taxon>
        <taxon>Hexapoda</taxon>
        <taxon>Insecta</taxon>
        <taxon>Pterygota</taxon>
        <taxon>Neoptera</taxon>
        <taxon>Endopterygota</taxon>
        <taxon>Coleoptera</taxon>
        <taxon>Polyphaga</taxon>
        <taxon>Cucujiformia</taxon>
        <taxon>Coccinelloidea</taxon>
        <taxon>Coccinellidae</taxon>
        <taxon>Scymninae</taxon>
        <taxon>Scymnini</taxon>
        <taxon>Cryptolaemus</taxon>
    </lineage>
</organism>
<sequence length="203" mass="23781">MVIPVTVPGILSKCRPLTEKGFFDMHSDRQNQNYDFLGTEHVDVHEAFRAFQRCFVDCFRAAFPGRRLRGKRRDAGLKWFTEELRNMSDQVILVNELFVLYGSAELKALRNKLRLKYRLSIKNAKIRANYKMIENSANPVQSMWNLINNRRTTSVSLKPRFSAGDFNEYLTFALHTLTSPVEKDYGELFRRHVPGDLHFRFTE</sequence>
<comment type="caution">
    <text evidence="1">The sequence shown here is derived from an EMBL/GenBank/DDBJ whole genome shotgun (WGS) entry which is preliminary data.</text>
</comment>
<accession>A0ABD2N3M1</accession>
<evidence type="ECO:0000313" key="1">
    <source>
        <dbReference type="EMBL" id="KAL3273005.1"/>
    </source>
</evidence>
<keyword evidence="2" id="KW-1185">Reference proteome</keyword>
<proteinExistence type="predicted"/>
<dbReference type="Proteomes" id="UP001516400">
    <property type="component" value="Unassembled WGS sequence"/>
</dbReference>
<name>A0ABD2N3M1_9CUCU</name>
<protein>
    <submittedName>
        <fullName evidence="1">Uncharacterized protein</fullName>
    </submittedName>
</protein>
<dbReference type="EMBL" id="JABFTP020000062">
    <property type="protein sequence ID" value="KAL3273005.1"/>
    <property type="molecule type" value="Genomic_DNA"/>
</dbReference>
<dbReference type="AlphaFoldDB" id="A0ABD2N3M1"/>
<evidence type="ECO:0000313" key="2">
    <source>
        <dbReference type="Proteomes" id="UP001516400"/>
    </source>
</evidence>
<gene>
    <name evidence="1" type="ORF">HHI36_014461</name>
</gene>
<feature type="non-terminal residue" evidence="1">
    <location>
        <position position="203"/>
    </location>
</feature>